<feature type="non-terminal residue" evidence="1">
    <location>
        <position position="36"/>
    </location>
</feature>
<gene>
    <name evidence="1" type="ORF">C9427_02085</name>
</gene>
<dbReference type="AlphaFoldDB" id="A0A2T4J3E0"/>
<dbReference type="Proteomes" id="UP000240259">
    <property type="component" value="Unassembled WGS sequence"/>
</dbReference>
<sequence length="36" mass="4150">MPQSAFRNQILKALLVSDFALLQPAMRHVELDIKVR</sequence>
<protein>
    <submittedName>
        <fullName evidence="1">Cyclic nucleotide-binding protein</fullName>
    </submittedName>
</protein>
<proteinExistence type="predicted"/>
<reference evidence="1 2" key="1">
    <citation type="submission" date="2018-03" db="EMBL/GenBank/DDBJ databases">
        <title>Genome sequence of the symbiotic type strain Mesorhizobium helmanticense CSLC115NT isolated from Lotus corniculatus nodules.</title>
        <authorList>
            <person name="Sannazzaro A.I."/>
            <person name="Torres Tejerizo G.A."/>
            <person name="Dip D."/>
            <person name="Caballero M."/>
            <person name="Pistorio M."/>
            <person name="Estrella M.J."/>
        </authorList>
    </citation>
    <scope>NUCLEOTIDE SEQUENCE [LARGE SCALE GENOMIC DNA]</scope>
    <source>
        <strain evidence="1 2">CSLC115N</strain>
    </source>
</reference>
<accession>A0A2T4J3E0</accession>
<dbReference type="EMBL" id="PZJX01000003">
    <property type="protein sequence ID" value="PTE12412.1"/>
    <property type="molecule type" value="Genomic_DNA"/>
</dbReference>
<evidence type="ECO:0000313" key="2">
    <source>
        <dbReference type="Proteomes" id="UP000240259"/>
    </source>
</evidence>
<evidence type="ECO:0000313" key="1">
    <source>
        <dbReference type="EMBL" id="PTE12412.1"/>
    </source>
</evidence>
<keyword evidence="2" id="KW-1185">Reference proteome</keyword>
<organism evidence="1 2">
    <name type="scientific">Mesorhizobium helmanticense</name>
    <dbReference type="NCBI Taxonomy" id="1776423"/>
    <lineage>
        <taxon>Bacteria</taxon>
        <taxon>Pseudomonadati</taxon>
        <taxon>Pseudomonadota</taxon>
        <taxon>Alphaproteobacteria</taxon>
        <taxon>Hyphomicrobiales</taxon>
        <taxon>Phyllobacteriaceae</taxon>
        <taxon>Mesorhizobium</taxon>
    </lineage>
</organism>
<comment type="caution">
    <text evidence="1">The sequence shown here is derived from an EMBL/GenBank/DDBJ whole genome shotgun (WGS) entry which is preliminary data.</text>
</comment>
<name>A0A2T4J3E0_9HYPH</name>